<keyword evidence="3" id="KW-1185">Reference proteome</keyword>
<dbReference type="HOGENOM" id="CLU_1730963_0_0_1"/>
<dbReference type="PROSITE" id="PS50097">
    <property type="entry name" value="BTB"/>
    <property type="match status" value="1"/>
</dbReference>
<evidence type="ECO:0000259" key="1">
    <source>
        <dbReference type="PROSITE" id="PS50097"/>
    </source>
</evidence>
<dbReference type="Proteomes" id="UP000054549">
    <property type="component" value="Unassembled WGS sequence"/>
</dbReference>
<proteinExistence type="predicted"/>
<dbReference type="InterPro" id="IPR000210">
    <property type="entry name" value="BTB/POZ_dom"/>
</dbReference>
<accession>A0A0C2T120</accession>
<evidence type="ECO:0000313" key="3">
    <source>
        <dbReference type="Proteomes" id="UP000054549"/>
    </source>
</evidence>
<feature type="domain" description="BTB" evidence="1">
    <location>
        <begin position="9"/>
        <end position="74"/>
    </location>
</feature>
<dbReference type="InParanoid" id="A0A0C2T120"/>
<dbReference type="EMBL" id="KN818304">
    <property type="protein sequence ID" value="KIL60124.1"/>
    <property type="molecule type" value="Genomic_DNA"/>
</dbReference>
<dbReference type="OrthoDB" id="6359816at2759"/>
<sequence length="151" mass="16842">MNGTNDDAGDIILQSTDNDYLRTSKVMLSNASELFKTIFSLPQPPDQDSEFIRDGLAVIPIDADTSLLQNLLLFCNPAPEMVQLPELQRAAMKYQLYEVAKRILKERTRGIPNIIPPIMLASIEQNINSDARLAAVFTMSFPDDNSDDVLL</sequence>
<organism evidence="2 3">
    <name type="scientific">Amanita muscaria (strain Koide BX008)</name>
    <dbReference type="NCBI Taxonomy" id="946122"/>
    <lineage>
        <taxon>Eukaryota</taxon>
        <taxon>Fungi</taxon>
        <taxon>Dikarya</taxon>
        <taxon>Basidiomycota</taxon>
        <taxon>Agaricomycotina</taxon>
        <taxon>Agaricomycetes</taxon>
        <taxon>Agaricomycetidae</taxon>
        <taxon>Agaricales</taxon>
        <taxon>Pluteineae</taxon>
        <taxon>Amanitaceae</taxon>
        <taxon>Amanita</taxon>
    </lineage>
</organism>
<name>A0A0C2T120_AMAMK</name>
<gene>
    <name evidence="2" type="ORF">M378DRAFT_14394</name>
</gene>
<reference evidence="2 3" key="1">
    <citation type="submission" date="2014-04" db="EMBL/GenBank/DDBJ databases">
        <title>Evolutionary Origins and Diversification of the Mycorrhizal Mutualists.</title>
        <authorList>
            <consortium name="DOE Joint Genome Institute"/>
            <consortium name="Mycorrhizal Genomics Consortium"/>
            <person name="Kohler A."/>
            <person name="Kuo A."/>
            <person name="Nagy L.G."/>
            <person name="Floudas D."/>
            <person name="Copeland A."/>
            <person name="Barry K.W."/>
            <person name="Cichocki N."/>
            <person name="Veneault-Fourrey C."/>
            <person name="LaButti K."/>
            <person name="Lindquist E.A."/>
            <person name="Lipzen A."/>
            <person name="Lundell T."/>
            <person name="Morin E."/>
            <person name="Murat C."/>
            <person name="Riley R."/>
            <person name="Ohm R."/>
            <person name="Sun H."/>
            <person name="Tunlid A."/>
            <person name="Henrissat B."/>
            <person name="Grigoriev I.V."/>
            <person name="Hibbett D.S."/>
            <person name="Martin F."/>
        </authorList>
    </citation>
    <scope>NUCLEOTIDE SEQUENCE [LARGE SCALE GENOMIC DNA]</scope>
    <source>
        <strain evidence="2 3">Koide BX008</strain>
    </source>
</reference>
<evidence type="ECO:0000313" key="2">
    <source>
        <dbReference type="EMBL" id="KIL60124.1"/>
    </source>
</evidence>
<protein>
    <recommendedName>
        <fullName evidence="1">BTB domain-containing protein</fullName>
    </recommendedName>
</protein>
<dbReference type="Pfam" id="PF00651">
    <property type="entry name" value="BTB"/>
    <property type="match status" value="1"/>
</dbReference>
<dbReference type="AlphaFoldDB" id="A0A0C2T120"/>